<dbReference type="InterPro" id="IPR050685">
    <property type="entry name" value="LDLR"/>
</dbReference>
<comment type="similarity">
    <text evidence="2">Belongs to the LDLR family.</text>
</comment>
<dbReference type="GO" id="GO:0006897">
    <property type="term" value="P:endocytosis"/>
    <property type="evidence" value="ECO:0007669"/>
    <property type="project" value="UniProtKB-KW"/>
</dbReference>
<dbReference type="PROSITE" id="PS01209">
    <property type="entry name" value="LDLRA_1"/>
    <property type="match status" value="1"/>
</dbReference>
<dbReference type="GO" id="GO:0005886">
    <property type="term" value="C:plasma membrane"/>
    <property type="evidence" value="ECO:0007669"/>
    <property type="project" value="TreeGrafter"/>
</dbReference>
<feature type="region of interest" description="Disordered" evidence="12">
    <location>
        <begin position="621"/>
        <end position="653"/>
    </location>
</feature>
<evidence type="ECO:0000256" key="11">
    <source>
        <dbReference type="PROSITE-ProRule" id="PRU00124"/>
    </source>
</evidence>
<dbReference type="Proteomes" id="UP000678393">
    <property type="component" value="Unassembled WGS sequence"/>
</dbReference>
<dbReference type="Pfam" id="PF00431">
    <property type="entry name" value="CUB"/>
    <property type="match status" value="1"/>
</dbReference>
<dbReference type="SMART" id="SM00192">
    <property type="entry name" value="LDLa"/>
    <property type="match status" value="3"/>
</dbReference>
<feature type="compositionally biased region" description="Acidic residues" evidence="12">
    <location>
        <begin position="828"/>
        <end position="860"/>
    </location>
</feature>
<dbReference type="InterPro" id="IPR023415">
    <property type="entry name" value="LDLR_class-A_CS"/>
</dbReference>
<comment type="caution">
    <text evidence="14">The sequence shown here is derived from an EMBL/GenBank/DDBJ whole genome shotgun (WGS) entry which is preliminary data.</text>
</comment>
<evidence type="ECO:0000256" key="12">
    <source>
        <dbReference type="SAM" id="MobiDB-lite"/>
    </source>
</evidence>
<keyword evidence="9" id="KW-0168">Coated pit</keyword>
<evidence type="ECO:0000256" key="5">
    <source>
        <dbReference type="ARBA" id="ARBA00022737"/>
    </source>
</evidence>
<reference evidence="14" key="1">
    <citation type="submission" date="2021-04" db="EMBL/GenBank/DDBJ databases">
        <authorList>
            <consortium name="Molecular Ecology Group"/>
        </authorList>
    </citation>
    <scope>NUCLEOTIDE SEQUENCE</scope>
</reference>
<dbReference type="Gene3D" id="2.60.120.290">
    <property type="entry name" value="Spermadhesin, CUB domain"/>
    <property type="match status" value="2"/>
</dbReference>
<evidence type="ECO:0000256" key="3">
    <source>
        <dbReference type="ARBA" id="ARBA00022583"/>
    </source>
</evidence>
<feature type="disulfide bond" evidence="11">
    <location>
        <begin position="484"/>
        <end position="499"/>
    </location>
</feature>
<evidence type="ECO:0000256" key="4">
    <source>
        <dbReference type="ARBA" id="ARBA00022692"/>
    </source>
</evidence>
<evidence type="ECO:0000259" key="13">
    <source>
        <dbReference type="PROSITE" id="PS01180"/>
    </source>
</evidence>
<dbReference type="SMART" id="SM00042">
    <property type="entry name" value="CUB"/>
    <property type="match status" value="2"/>
</dbReference>
<evidence type="ECO:0000256" key="1">
    <source>
        <dbReference type="ARBA" id="ARBA00004167"/>
    </source>
</evidence>
<protein>
    <recommendedName>
        <fullName evidence="13">CUB domain-containing protein</fullName>
    </recommendedName>
</protein>
<feature type="disulfide bond" evidence="11">
    <location>
        <begin position="525"/>
        <end position="540"/>
    </location>
</feature>
<dbReference type="SUPFAM" id="SSF57424">
    <property type="entry name" value="LDL receptor-like module"/>
    <property type="match status" value="1"/>
</dbReference>
<evidence type="ECO:0000256" key="6">
    <source>
        <dbReference type="ARBA" id="ARBA00022989"/>
    </source>
</evidence>
<dbReference type="PROSITE" id="PS50068">
    <property type="entry name" value="LDLRA_2"/>
    <property type="match status" value="2"/>
</dbReference>
<keyword evidence="7" id="KW-0472">Membrane</keyword>
<comment type="subcellular location">
    <subcellularLocation>
        <location evidence="10">Membrane</location>
        <location evidence="10">Coated pit</location>
    </subcellularLocation>
    <subcellularLocation>
        <location evidence="1">Membrane</location>
        <topology evidence="1">Single-pass membrane protein</topology>
    </subcellularLocation>
</comment>
<gene>
    <name evidence="14" type="ORF">CUNI_LOCUS6510</name>
</gene>
<dbReference type="CDD" id="cd00041">
    <property type="entry name" value="CUB"/>
    <property type="match status" value="2"/>
</dbReference>
<keyword evidence="4" id="KW-0812">Transmembrane</keyword>
<evidence type="ECO:0000313" key="14">
    <source>
        <dbReference type="EMBL" id="CAG5120952.1"/>
    </source>
</evidence>
<dbReference type="Gene3D" id="4.10.400.10">
    <property type="entry name" value="Low-density Lipoprotein Receptor"/>
    <property type="match status" value="1"/>
</dbReference>
<organism evidence="14 15">
    <name type="scientific">Candidula unifasciata</name>
    <dbReference type="NCBI Taxonomy" id="100452"/>
    <lineage>
        <taxon>Eukaryota</taxon>
        <taxon>Metazoa</taxon>
        <taxon>Spiralia</taxon>
        <taxon>Lophotrochozoa</taxon>
        <taxon>Mollusca</taxon>
        <taxon>Gastropoda</taxon>
        <taxon>Heterobranchia</taxon>
        <taxon>Euthyneura</taxon>
        <taxon>Panpulmonata</taxon>
        <taxon>Eupulmonata</taxon>
        <taxon>Stylommatophora</taxon>
        <taxon>Helicina</taxon>
        <taxon>Helicoidea</taxon>
        <taxon>Geomitridae</taxon>
        <taxon>Candidula</taxon>
    </lineage>
</organism>
<proteinExistence type="inferred from homology"/>
<dbReference type="OrthoDB" id="10020456at2759"/>
<dbReference type="SUPFAM" id="SSF49854">
    <property type="entry name" value="Spermadhesin, CUB domain"/>
    <property type="match status" value="3"/>
</dbReference>
<feature type="domain" description="CUB" evidence="13">
    <location>
        <begin position="305"/>
        <end position="420"/>
    </location>
</feature>
<evidence type="ECO:0000256" key="9">
    <source>
        <dbReference type="ARBA" id="ARBA00023176"/>
    </source>
</evidence>
<evidence type="ECO:0000256" key="8">
    <source>
        <dbReference type="ARBA" id="ARBA00023157"/>
    </source>
</evidence>
<evidence type="ECO:0000313" key="15">
    <source>
        <dbReference type="Proteomes" id="UP000678393"/>
    </source>
</evidence>
<dbReference type="CDD" id="cd00112">
    <property type="entry name" value="LDLa"/>
    <property type="match status" value="1"/>
</dbReference>
<keyword evidence="15" id="KW-1185">Reference proteome</keyword>
<dbReference type="InterPro" id="IPR036055">
    <property type="entry name" value="LDL_receptor-like_sf"/>
</dbReference>
<dbReference type="InterPro" id="IPR002172">
    <property type="entry name" value="LDrepeatLR_classA_rpt"/>
</dbReference>
<dbReference type="Pfam" id="PF00057">
    <property type="entry name" value="Ldl_recept_a"/>
    <property type="match status" value="1"/>
</dbReference>
<dbReference type="PROSITE" id="PS01180">
    <property type="entry name" value="CUB"/>
    <property type="match status" value="2"/>
</dbReference>
<dbReference type="InterPro" id="IPR035914">
    <property type="entry name" value="Sperma_CUB_dom_sf"/>
</dbReference>
<keyword evidence="3" id="KW-0254">Endocytosis</keyword>
<dbReference type="EMBL" id="CAJHNH020000999">
    <property type="protein sequence ID" value="CAG5120952.1"/>
    <property type="molecule type" value="Genomic_DNA"/>
</dbReference>
<feature type="domain" description="CUB" evidence="13">
    <location>
        <begin position="10"/>
        <end position="128"/>
    </location>
</feature>
<feature type="disulfide bond" evidence="11">
    <location>
        <begin position="513"/>
        <end position="531"/>
    </location>
</feature>
<dbReference type="PANTHER" id="PTHR24270">
    <property type="entry name" value="LOW-DENSITY LIPOPROTEIN RECEPTOR-RELATED"/>
    <property type="match status" value="1"/>
</dbReference>
<evidence type="ECO:0000256" key="10">
    <source>
        <dbReference type="ARBA" id="ARBA00037878"/>
    </source>
</evidence>
<evidence type="ECO:0000256" key="2">
    <source>
        <dbReference type="ARBA" id="ARBA00009939"/>
    </source>
</evidence>
<feature type="region of interest" description="Disordered" evidence="12">
    <location>
        <begin position="679"/>
        <end position="718"/>
    </location>
</feature>
<keyword evidence="5" id="KW-0677">Repeat</keyword>
<comment type="caution">
    <text evidence="11">Lacks conserved residue(s) required for the propagation of feature annotation.</text>
</comment>
<accession>A0A8S3YZW2</accession>
<feature type="compositionally biased region" description="Polar residues" evidence="12">
    <location>
        <begin position="625"/>
        <end position="634"/>
    </location>
</feature>
<name>A0A8S3YZW2_9EUPU</name>
<dbReference type="InterPro" id="IPR000859">
    <property type="entry name" value="CUB_dom"/>
</dbReference>
<feature type="compositionally biased region" description="Low complexity" evidence="12">
    <location>
        <begin position="680"/>
        <end position="691"/>
    </location>
</feature>
<dbReference type="PRINTS" id="PR00261">
    <property type="entry name" value="LDLRECEPTOR"/>
</dbReference>
<dbReference type="PANTHER" id="PTHR24270:SF62">
    <property type="entry name" value="LOW-DENSITY LIPOPROTEIN RECEPTOR-RELATED PROTEIN 2"/>
    <property type="match status" value="1"/>
</dbReference>
<dbReference type="AlphaFoldDB" id="A0A8S3YZW2"/>
<sequence length="869" mass="95779">MAMTFFISACEYQLLRPSSQNDGFIMSPAYPELYPSGLCFMWVYYGRPGTHISIRLLDVDIPSYLGTCSNDFLMIGPINEHSYCGNIDRNVEPYEAQLTNLQYLLFVVFNSTTVGTKGRGFKLYYQFSNTLGITTTTTAASTPSPARNTTAYVYPWSDLHSLMNCHFVFTSEVGEIVTNSTVFACLKKTGKASWLLYDPGPSQAEVNYKLIFEHCYLPYQDKLKIYDGYRNTDSLLRYFNNPCPSYLVSTQHGFYIEYLRLGADWLPSFRIQFVMVKTVQAETTSTSPSFSNISKNPIHKFPDTCVFQLSDHSGEIKSDDLVSPMRGTGYCTWLLQAAATEGHQVVFTLTFERFRLSDHSFLKVYDGGNMSAPALGTYTSSLPPFTLTSSQDSVFVYYQPGGSLRSVLVSDVFTIRYNTAVKCPMGYEACGYGEFSCVREENRCDGLWHCPLHGGDERGCVVECPTDFSCDFRSSNCYSESDRCNGKGTCSNYMDELGCDEARCSPDKGLFLCKNGRCIYEKWRCDKMNDCFDNSDEEDCSFLSSPRVIVAAIVGSLSCALLLVIAAGCVVKCTTCESTSTAALAEMFHHRAPPPPYHEAMLTSRPFDEAYLELLGHTDHPEASSVASDQTASLAPQRERSHRSNSQSNRRYQLHQLTTETGRLVDIDPLPALLEVLEDSSPPQSTSSSAPLTNSQPPPYTEGDPSPTTESYCTDSEDEASEIEAWHGGFDNSGFAGDEHARLNVVEALTQQDVNPSMNTRIPGSLSSSLCVINSHGIGGDPQRNSDDLNEENGGDKDATENASTSLSVESPGVTGREDGSKSQTPVSDDDNNDDDDDSDSDCILDGNNIEDSDGDDTDSDTACILGHT</sequence>
<keyword evidence="6" id="KW-1133">Transmembrane helix</keyword>
<feature type="region of interest" description="Disordered" evidence="12">
    <location>
        <begin position="773"/>
        <end position="869"/>
    </location>
</feature>
<keyword evidence="8 11" id="KW-1015">Disulfide bond</keyword>
<dbReference type="GO" id="GO:0005905">
    <property type="term" value="C:clathrin-coated pit"/>
    <property type="evidence" value="ECO:0007669"/>
    <property type="project" value="UniProtKB-KW"/>
</dbReference>
<evidence type="ECO:0000256" key="7">
    <source>
        <dbReference type="ARBA" id="ARBA00023136"/>
    </source>
</evidence>